<dbReference type="Gene3D" id="2.60.120.10">
    <property type="entry name" value="Jelly Rolls"/>
    <property type="match status" value="1"/>
</dbReference>
<dbReference type="SUPFAM" id="SSF51206">
    <property type="entry name" value="cAMP-binding domain-like"/>
    <property type="match status" value="1"/>
</dbReference>
<dbReference type="CDD" id="cd00038">
    <property type="entry name" value="CAP_ED"/>
    <property type="match status" value="1"/>
</dbReference>
<dbReference type="Proteomes" id="UP000394068">
    <property type="component" value="Unassembled WGS sequence"/>
</dbReference>
<evidence type="ECO:0000259" key="1">
    <source>
        <dbReference type="PROSITE" id="PS50042"/>
    </source>
</evidence>
<gene>
    <name evidence="2" type="primary">yeiL</name>
    <name evidence="2" type="ORF">NCTC5386_00320</name>
</gene>
<dbReference type="SMART" id="SM00100">
    <property type="entry name" value="cNMP"/>
    <property type="match status" value="1"/>
</dbReference>
<dbReference type="InterPro" id="IPR018490">
    <property type="entry name" value="cNMP-bd_dom_sf"/>
</dbReference>
<reference evidence="2 3" key="1">
    <citation type="submission" date="2019-05" db="EMBL/GenBank/DDBJ databases">
        <authorList>
            <consortium name="Pathogen Informatics"/>
        </authorList>
    </citation>
    <scope>NUCLEOTIDE SEQUENCE [LARGE SCALE GENOMIC DNA]</scope>
    <source>
        <strain evidence="2 3">NCTC5386</strain>
    </source>
</reference>
<proteinExistence type="predicted"/>
<name>A0A4U9XJ77_9STRE</name>
<organism evidence="2 3">
    <name type="scientific">Streptococcus pseudoporcinus</name>
    <dbReference type="NCBI Taxonomy" id="361101"/>
    <lineage>
        <taxon>Bacteria</taxon>
        <taxon>Bacillati</taxon>
        <taxon>Bacillota</taxon>
        <taxon>Bacilli</taxon>
        <taxon>Lactobacillales</taxon>
        <taxon>Streptococcaceae</taxon>
        <taxon>Streptococcus</taxon>
    </lineage>
</organism>
<feature type="domain" description="Cyclic nucleotide-binding" evidence="1">
    <location>
        <begin position="31"/>
        <end position="118"/>
    </location>
</feature>
<accession>A0A4U9XJ77</accession>
<dbReference type="PROSITE" id="PS50042">
    <property type="entry name" value="CNMP_BINDING_3"/>
    <property type="match status" value="1"/>
</dbReference>
<protein>
    <submittedName>
        <fullName evidence="2">Crp family regulatory protein</fullName>
    </submittedName>
</protein>
<dbReference type="InterPro" id="IPR014710">
    <property type="entry name" value="RmlC-like_jellyroll"/>
</dbReference>
<evidence type="ECO:0000313" key="2">
    <source>
        <dbReference type="EMBL" id="VTS12508.1"/>
    </source>
</evidence>
<dbReference type="AlphaFoldDB" id="A0A4U9XJ77"/>
<dbReference type="InterPro" id="IPR000595">
    <property type="entry name" value="cNMP-bd_dom"/>
</dbReference>
<dbReference type="Pfam" id="PF00027">
    <property type="entry name" value="cNMP_binding"/>
    <property type="match status" value="1"/>
</dbReference>
<evidence type="ECO:0000313" key="3">
    <source>
        <dbReference type="Proteomes" id="UP000394068"/>
    </source>
</evidence>
<dbReference type="RefSeq" id="WP_077323054.1">
    <property type="nucleotide sequence ID" value="NZ_CABEHT010000001.1"/>
</dbReference>
<dbReference type="EMBL" id="CABEHT010000001">
    <property type="protein sequence ID" value="VTS12508.1"/>
    <property type="molecule type" value="Genomic_DNA"/>
</dbReference>
<sequence>MKTITNKKLLKELLKTYHLEEFFPEVFWPELQLVLFQKNDIICQQGQTLTFIGYALAGNIKIVRRLSNGKEHILETHARPCLIGDIELLTNQKAVTSVIALEETYLIQLKHITKKKLLANPEFLYQISQELAKNFYKQNIKSTQNLNYTVKERLAKHILENQKEGYFSLDLTLLADSFSTSYRHLHRVIAQLLEAKIIEKVSFKYYHIHSKEALEGLADLD</sequence>